<dbReference type="AlphaFoldDB" id="A0A931MWJ7"/>
<dbReference type="InterPro" id="IPR013328">
    <property type="entry name" value="6PGD_dom2"/>
</dbReference>
<dbReference type="EC" id="1.1.1.17" evidence="2 7"/>
<dbReference type="SUPFAM" id="SSF51735">
    <property type="entry name" value="NAD(P)-binding Rossmann-fold domains"/>
    <property type="match status" value="1"/>
</dbReference>
<dbReference type="GO" id="GO:0008926">
    <property type="term" value="F:mannitol-1-phosphate 5-dehydrogenase activity"/>
    <property type="evidence" value="ECO:0007669"/>
    <property type="project" value="UniProtKB-UniRule"/>
</dbReference>
<dbReference type="InterPro" id="IPR013131">
    <property type="entry name" value="Mannitol_DH_N"/>
</dbReference>
<dbReference type="RefSeq" id="WP_197317988.1">
    <property type="nucleotide sequence ID" value="NZ_JADZSC010000003.1"/>
</dbReference>
<evidence type="ECO:0000256" key="2">
    <source>
        <dbReference type="ARBA" id="ARBA00012939"/>
    </source>
</evidence>
<dbReference type="SUPFAM" id="SSF48179">
    <property type="entry name" value="6-phosphogluconate dehydrogenase C-terminal domain-like"/>
    <property type="match status" value="1"/>
</dbReference>
<sequence length="391" mass="44029">MKALHFGAGNIGKGLIGYLLNKSGYDVCFVDVNDTAVERINENHNYLLEIIDENRTVETISPVRALDGKSQDDVADAIVDADLITTSVGANNLSKIAPVLSKGLAKRVHLGKNKVDLIANENMIDASSALKEEIRKNVSEEEMDTLLSHVGFPNSAIDRLSLSEEREEGERTLVEPYYEWLIEKSGMKNPDLPLIKDATYVETLESFIERKLYIVNLGHAATAYKGFLEGYPTIQSALKNPQIEKFLKAILLESARYLIEKHNFASKEMCDFIEQTIKRFKNENISDEVTRVGRAPIRKLGANERLVKPTVELFQKGYQVENLSIAVASAFLFDYPEDEESITLQAYIHEHGIDEAIAHFTGIEESALRTKIKENYFRLQEDKTIVTSNER</sequence>
<dbReference type="InterPro" id="IPR013118">
    <property type="entry name" value="Mannitol_DH_C"/>
</dbReference>
<dbReference type="InterPro" id="IPR000669">
    <property type="entry name" value="Mannitol_DH"/>
</dbReference>
<gene>
    <name evidence="7" type="primary">mtlD</name>
    <name evidence="10" type="ORF">H0267_14120</name>
</gene>
<dbReference type="PANTHER" id="PTHR30524">
    <property type="entry name" value="MANNITOL-1-PHOSPHATE 5-DEHYDROGENASE"/>
    <property type="match status" value="1"/>
</dbReference>
<keyword evidence="11" id="KW-1185">Reference proteome</keyword>
<accession>A0A931MWJ7</accession>
<keyword evidence="5 7" id="KW-0520">NAD</keyword>
<dbReference type="Gene3D" id="3.40.50.720">
    <property type="entry name" value="NAD(P)-binding Rossmann-like Domain"/>
    <property type="match status" value="1"/>
</dbReference>
<dbReference type="PANTHER" id="PTHR30524:SF0">
    <property type="entry name" value="ALTRONATE OXIDOREDUCTASE-RELATED"/>
    <property type="match status" value="1"/>
</dbReference>
<evidence type="ECO:0000256" key="5">
    <source>
        <dbReference type="ARBA" id="ARBA00023027"/>
    </source>
</evidence>
<name>A0A931MWJ7_9BACI</name>
<evidence type="ECO:0000313" key="10">
    <source>
        <dbReference type="EMBL" id="MBH0231361.1"/>
    </source>
</evidence>
<dbReference type="InterPro" id="IPR008927">
    <property type="entry name" value="6-PGluconate_DH-like_C_sf"/>
</dbReference>
<organism evidence="10 11">
    <name type="scientific">Halobacillus yeomjeoni</name>
    <dbReference type="NCBI Taxonomy" id="311194"/>
    <lineage>
        <taxon>Bacteria</taxon>
        <taxon>Bacillati</taxon>
        <taxon>Bacillota</taxon>
        <taxon>Bacilli</taxon>
        <taxon>Bacillales</taxon>
        <taxon>Bacillaceae</taxon>
        <taxon>Halobacillus</taxon>
    </lineage>
</organism>
<evidence type="ECO:0000259" key="8">
    <source>
        <dbReference type="Pfam" id="PF01232"/>
    </source>
</evidence>
<proteinExistence type="inferred from homology"/>
<dbReference type="EMBL" id="JADZSC010000003">
    <property type="protein sequence ID" value="MBH0231361.1"/>
    <property type="molecule type" value="Genomic_DNA"/>
</dbReference>
<comment type="similarity">
    <text evidence="1 7">Belongs to the mannitol dehydrogenase family.</text>
</comment>
<comment type="caution">
    <text evidence="7">Lacks conserved residue(s) required for the propagation of feature annotation.</text>
</comment>
<comment type="caution">
    <text evidence="10">The sequence shown here is derived from an EMBL/GenBank/DDBJ whole genome shotgun (WGS) entry which is preliminary data.</text>
</comment>
<dbReference type="GO" id="GO:0019592">
    <property type="term" value="P:mannitol catabolic process"/>
    <property type="evidence" value="ECO:0007669"/>
    <property type="project" value="TreeGrafter"/>
</dbReference>
<feature type="domain" description="Mannitol dehydrogenase C-terminal" evidence="9">
    <location>
        <begin position="204"/>
        <end position="376"/>
    </location>
</feature>
<keyword evidence="4 7" id="KW-0560">Oxidoreductase</keyword>
<evidence type="ECO:0000313" key="11">
    <source>
        <dbReference type="Proteomes" id="UP000614490"/>
    </source>
</evidence>
<protein>
    <recommendedName>
        <fullName evidence="3 7">Mannitol-1-phosphate 5-dehydrogenase</fullName>
        <ecNumber evidence="2 7">1.1.1.17</ecNumber>
    </recommendedName>
</protein>
<dbReference type="PRINTS" id="PR00084">
    <property type="entry name" value="MTLDHDRGNASE"/>
</dbReference>
<evidence type="ECO:0000256" key="4">
    <source>
        <dbReference type="ARBA" id="ARBA00023002"/>
    </source>
</evidence>
<dbReference type="HAMAP" id="MF_00196">
    <property type="entry name" value="Mannitol_dehydrog"/>
    <property type="match status" value="1"/>
</dbReference>
<evidence type="ECO:0000256" key="1">
    <source>
        <dbReference type="ARBA" id="ARBA00006541"/>
    </source>
</evidence>
<dbReference type="InterPro" id="IPR036291">
    <property type="entry name" value="NAD(P)-bd_dom_sf"/>
</dbReference>
<dbReference type="Pfam" id="PF01232">
    <property type="entry name" value="Mannitol_dh"/>
    <property type="match status" value="1"/>
</dbReference>
<dbReference type="Proteomes" id="UP000614490">
    <property type="component" value="Unassembled WGS sequence"/>
</dbReference>
<evidence type="ECO:0000256" key="3">
    <source>
        <dbReference type="ARBA" id="ARBA00016219"/>
    </source>
</evidence>
<comment type="catalytic activity">
    <reaction evidence="6 7">
        <text>D-mannitol 1-phosphate + NAD(+) = beta-D-fructose 6-phosphate + NADH + H(+)</text>
        <dbReference type="Rhea" id="RHEA:19661"/>
        <dbReference type="ChEBI" id="CHEBI:15378"/>
        <dbReference type="ChEBI" id="CHEBI:57540"/>
        <dbReference type="ChEBI" id="CHEBI:57634"/>
        <dbReference type="ChEBI" id="CHEBI:57945"/>
        <dbReference type="ChEBI" id="CHEBI:61381"/>
        <dbReference type="EC" id="1.1.1.17"/>
    </reaction>
</comment>
<dbReference type="Pfam" id="PF08125">
    <property type="entry name" value="Mannitol_dh_C"/>
    <property type="match status" value="1"/>
</dbReference>
<feature type="domain" description="Mannitol dehydrogenase N-terminal" evidence="8">
    <location>
        <begin position="1"/>
        <end position="194"/>
    </location>
</feature>
<dbReference type="InterPro" id="IPR023028">
    <property type="entry name" value="Mannitol_1_phos_5_DH"/>
</dbReference>
<dbReference type="Gene3D" id="1.10.1040.10">
    <property type="entry name" value="N-(1-d-carboxylethyl)-l-norvaline Dehydrogenase, domain 2"/>
    <property type="match status" value="1"/>
</dbReference>
<reference evidence="10 11" key="1">
    <citation type="journal article" date="2005" name="Int. J. Syst. Evol. Microbiol.">
        <title>Halobacillus yeomjeoni sp. nov., isolated from a marine solar saltern in Korea.</title>
        <authorList>
            <person name="Yoon J.H."/>
            <person name="Kang S.J."/>
            <person name="Lee C.H."/>
            <person name="Oh H.W."/>
            <person name="Oh T.K."/>
        </authorList>
    </citation>
    <scope>NUCLEOTIDE SEQUENCE [LARGE SCALE GENOMIC DNA]</scope>
    <source>
        <strain evidence="10 11">KCTC 3957</strain>
    </source>
</reference>
<evidence type="ECO:0000256" key="6">
    <source>
        <dbReference type="ARBA" id="ARBA00048615"/>
    </source>
</evidence>
<dbReference type="NCBIfam" id="NF002652">
    <property type="entry name" value="PRK02318.2-5"/>
    <property type="match status" value="1"/>
</dbReference>
<dbReference type="GO" id="GO:0005829">
    <property type="term" value="C:cytosol"/>
    <property type="evidence" value="ECO:0007669"/>
    <property type="project" value="TreeGrafter"/>
</dbReference>
<evidence type="ECO:0000259" key="9">
    <source>
        <dbReference type="Pfam" id="PF08125"/>
    </source>
</evidence>
<evidence type="ECO:0000256" key="7">
    <source>
        <dbReference type="HAMAP-Rule" id="MF_00196"/>
    </source>
</evidence>